<geneLocation type="mitochondrion" evidence="19"/>
<evidence type="ECO:0000256" key="9">
    <source>
        <dbReference type="ARBA" id="ARBA00022967"/>
    </source>
</evidence>
<evidence type="ECO:0000256" key="2">
    <source>
        <dbReference type="ARBA" id="ARBA00007012"/>
    </source>
</evidence>
<dbReference type="EMBL" id="FJ976040">
    <property type="protein sequence ID" value="ACR00039.1"/>
    <property type="molecule type" value="Genomic_DNA"/>
</dbReference>
<dbReference type="PANTHER" id="PTHR46552:SF1">
    <property type="entry name" value="NADH-UBIQUINONE OXIDOREDUCTASE CHAIN 2"/>
    <property type="match status" value="1"/>
</dbReference>
<comment type="similarity">
    <text evidence="2 17">Belongs to the complex I subunit 2 family.</text>
</comment>
<keyword evidence="7 17" id="KW-0812">Transmembrane</keyword>
<keyword evidence="9 17" id="KW-1278">Translocase</keyword>
<gene>
    <name evidence="19" type="primary">NAD2</name>
</gene>
<evidence type="ECO:0000313" key="19">
    <source>
        <dbReference type="EMBL" id="ACR00039.1"/>
    </source>
</evidence>
<keyword evidence="12 17" id="KW-0520">NAD</keyword>
<name>G8XXJ8_PECGU</name>
<dbReference type="PANTHER" id="PTHR46552">
    <property type="entry name" value="NADH-UBIQUINONE OXIDOREDUCTASE CHAIN 2"/>
    <property type="match status" value="1"/>
</dbReference>
<evidence type="ECO:0000259" key="18">
    <source>
        <dbReference type="Pfam" id="PF00361"/>
    </source>
</evidence>
<keyword evidence="14 17" id="KW-0496">Mitochondrion</keyword>
<comment type="catalytic activity">
    <reaction evidence="16 17">
        <text>a ubiquinone + NADH + 5 H(+)(in) = a ubiquinol + NAD(+) + 4 H(+)(out)</text>
        <dbReference type="Rhea" id="RHEA:29091"/>
        <dbReference type="Rhea" id="RHEA-COMP:9565"/>
        <dbReference type="Rhea" id="RHEA-COMP:9566"/>
        <dbReference type="ChEBI" id="CHEBI:15378"/>
        <dbReference type="ChEBI" id="CHEBI:16389"/>
        <dbReference type="ChEBI" id="CHEBI:17976"/>
        <dbReference type="ChEBI" id="CHEBI:57540"/>
        <dbReference type="ChEBI" id="CHEBI:57945"/>
        <dbReference type="EC" id="7.1.1.2"/>
    </reaction>
</comment>
<organism evidence="19">
    <name type="scientific">Pectinaria gouldii</name>
    <name type="common">Trumpet worm</name>
    <name type="synonym">Ice-cream cone worm</name>
    <dbReference type="NCBI Taxonomy" id="260746"/>
    <lineage>
        <taxon>Eukaryota</taxon>
        <taxon>Metazoa</taxon>
        <taxon>Spiralia</taxon>
        <taxon>Lophotrochozoa</taxon>
        <taxon>Annelida</taxon>
        <taxon>Polychaeta</taxon>
        <taxon>Sedentaria</taxon>
        <taxon>Canalipalpata</taxon>
        <taxon>Terebellida</taxon>
        <taxon>Terebelliformia</taxon>
        <taxon>Pectinariidae</taxon>
        <taxon>Pectinaria</taxon>
    </lineage>
</organism>
<dbReference type="InterPro" id="IPR001750">
    <property type="entry name" value="ND/Mrp_TM"/>
</dbReference>
<comment type="function">
    <text evidence="17">Core subunit of the mitochondrial membrane respiratory chain NADH dehydrogenase (Complex I) which catalyzes electron transfer from NADH through the respiratory chain, using ubiquinone as an electron acceptor. Essential for the catalytic activity and assembly of complex I.</text>
</comment>
<feature type="transmembrane region" description="Helical" evidence="17">
    <location>
        <begin position="131"/>
        <end position="150"/>
    </location>
</feature>
<feature type="transmembrane region" description="Helical" evidence="17">
    <location>
        <begin position="7"/>
        <end position="24"/>
    </location>
</feature>
<dbReference type="EC" id="7.1.1.2" evidence="3 17"/>
<proteinExistence type="inferred from homology"/>
<comment type="subcellular location">
    <subcellularLocation>
        <location evidence="1 17">Mitochondrion inner membrane</location>
        <topology evidence="1 17">Multi-pass membrane protein</topology>
    </subcellularLocation>
</comment>
<evidence type="ECO:0000256" key="1">
    <source>
        <dbReference type="ARBA" id="ARBA00004448"/>
    </source>
</evidence>
<evidence type="ECO:0000256" key="16">
    <source>
        <dbReference type="ARBA" id="ARBA00049551"/>
    </source>
</evidence>
<feature type="transmembrane region" description="Helical" evidence="17">
    <location>
        <begin position="266"/>
        <end position="286"/>
    </location>
</feature>
<feature type="domain" description="NADH:quinone oxidoreductase/Mrp antiporter transmembrane" evidence="18">
    <location>
        <begin position="89"/>
        <end position="280"/>
    </location>
</feature>
<feature type="transmembrane region" description="Helical" evidence="17">
    <location>
        <begin position="170"/>
        <end position="187"/>
    </location>
</feature>
<feature type="transmembrane region" description="Helical" evidence="17">
    <location>
        <begin position="194"/>
        <end position="214"/>
    </location>
</feature>
<sequence>MTAPMKPFYSLFSFTLILGISMVLSSNNWMIVWAGLELNLYSFIPLLLSSKINQEKEAAVKYFLFQALASGLLLLGAISSQYQDNSPSFLFLALLMKLGMAPCHFWFPIVMNSISWNMCWLLSTIQKISPMTLLISCVQFQSTSLLTIVASMNALLGGLGGLNQTQLRAILAYSSIGHMGWMSSGLISSNCSSLWYFIMYLILISSIIPMLALNTMKTNNFSTWSFSSSSTQKVLLLMALLSLSGMPPTLGFFPKMFMISSLMENQLFLLSFILVVSSAINLFYYMKIGFNLFLSVPSSSPFSPMHTLPPRMLFMSLLLSAALVSATLSLPLLSM</sequence>
<evidence type="ECO:0000256" key="12">
    <source>
        <dbReference type="ARBA" id="ARBA00023027"/>
    </source>
</evidence>
<dbReference type="GO" id="GO:0008137">
    <property type="term" value="F:NADH dehydrogenase (ubiquinone) activity"/>
    <property type="evidence" value="ECO:0007669"/>
    <property type="project" value="UniProtKB-EC"/>
</dbReference>
<dbReference type="InterPro" id="IPR003917">
    <property type="entry name" value="NADH_UbQ_OxRdtase_chain2"/>
</dbReference>
<feature type="transmembrane region" description="Helical" evidence="17">
    <location>
        <begin position="234"/>
        <end position="254"/>
    </location>
</feature>
<keyword evidence="6 17" id="KW-0679">Respiratory chain</keyword>
<feature type="domain" description="NADH:quinone oxidoreductase/Mrp antiporter transmembrane" evidence="18">
    <location>
        <begin position="26"/>
        <end position="78"/>
    </location>
</feature>
<dbReference type="PRINTS" id="PR01436">
    <property type="entry name" value="NADHDHGNASE2"/>
</dbReference>
<keyword evidence="10 17" id="KW-0249">Electron transport</keyword>
<dbReference type="GO" id="GO:0005743">
    <property type="term" value="C:mitochondrial inner membrane"/>
    <property type="evidence" value="ECO:0007669"/>
    <property type="project" value="UniProtKB-SubCell"/>
</dbReference>
<evidence type="ECO:0000256" key="13">
    <source>
        <dbReference type="ARBA" id="ARBA00023075"/>
    </source>
</evidence>
<keyword evidence="11 17" id="KW-1133">Transmembrane helix</keyword>
<feature type="transmembrane region" description="Helical" evidence="17">
    <location>
        <begin position="88"/>
        <end position="110"/>
    </location>
</feature>
<dbReference type="Pfam" id="PF00361">
    <property type="entry name" value="Proton_antipo_M"/>
    <property type="match status" value="2"/>
</dbReference>
<evidence type="ECO:0000256" key="17">
    <source>
        <dbReference type="RuleBase" id="RU003403"/>
    </source>
</evidence>
<dbReference type="AlphaFoldDB" id="G8XXJ8"/>
<evidence type="ECO:0000256" key="5">
    <source>
        <dbReference type="ARBA" id="ARBA00022448"/>
    </source>
</evidence>
<feature type="transmembrane region" description="Helical" evidence="17">
    <location>
        <begin position="312"/>
        <end position="333"/>
    </location>
</feature>
<protein>
    <recommendedName>
        <fullName evidence="4 17">NADH-ubiquinone oxidoreductase chain 2</fullName>
        <ecNumber evidence="3 17">7.1.1.2</ecNumber>
    </recommendedName>
</protein>
<evidence type="ECO:0000256" key="4">
    <source>
        <dbReference type="ARBA" id="ARBA00021008"/>
    </source>
</evidence>
<keyword evidence="15 17" id="KW-0472">Membrane</keyword>
<feature type="transmembrane region" description="Helical" evidence="17">
    <location>
        <begin position="62"/>
        <end position="82"/>
    </location>
</feature>
<accession>G8XXJ8</accession>
<feature type="transmembrane region" description="Helical" evidence="17">
    <location>
        <begin position="30"/>
        <end position="50"/>
    </location>
</feature>
<evidence type="ECO:0000256" key="6">
    <source>
        <dbReference type="ARBA" id="ARBA00022660"/>
    </source>
</evidence>
<dbReference type="InterPro" id="IPR050175">
    <property type="entry name" value="Complex_I_Subunit_2"/>
</dbReference>
<evidence type="ECO:0000256" key="11">
    <source>
        <dbReference type="ARBA" id="ARBA00022989"/>
    </source>
</evidence>
<keyword evidence="8 17" id="KW-0999">Mitochondrion inner membrane</keyword>
<evidence type="ECO:0000256" key="7">
    <source>
        <dbReference type="ARBA" id="ARBA00022692"/>
    </source>
</evidence>
<evidence type="ECO:0000256" key="8">
    <source>
        <dbReference type="ARBA" id="ARBA00022792"/>
    </source>
</evidence>
<evidence type="ECO:0000256" key="14">
    <source>
        <dbReference type="ARBA" id="ARBA00023128"/>
    </source>
</evidence>
<dbReference type="GO" id="GO:0006120">
    <property type="term" value="P:mitochondrial electron transport, NADH to ubiquinone"/>
    <property type="evidence" value="ECO:0007669"/>
    <property type="project" value="InterPro"/>
</dbReference>
<evidence type="ECO:0000256" key="15">
    <source>
        <dbReference type="ARBA" id="ARBA00023136"/>
    </source>
</evidence>
<evidence type="ECO:0000256" key="3">
    <source>
        <dbReference type="ARBA" id="ARBA00012944"/>
    </source>
</evidence>
<keyword evidence="13 17" id="KW-0830">Ubiquinone</keyword>
<keyword evidence="5" id="KW-0813">Transport</keyword>
<reference evidence="19" key="1">
    <citation type="submission" date="2009-04" db="EMBL/GenBank/DDBJ databases">
        <title>Phylogenetic inference of Terebelliformia worms based on combined mitochondrial and nuclear data.</title>
        <authorList>
            <person name="Zhong M."/>
            <person name="Struck T.H."/>
            <person name="Halanych K.M."/>
        </authorList>
    </citation>
    <scope>NUCLEOTIDE SEQUENCE</scope>
</reference>
<evidence type="ECO:0000256" key="10">
    <source>
        <dbReference type="ARBA" id="ARBA00022982"/>
    </source>
</evidence>